<dbReference type="AlphaFoldDB" id="A0AB38FSK6"/>
<evidence type="ECO:0008006" key="5">
    <source>
        <dbReference type="Google" id="ProtNLM"/>
    </source>
</evidence>
<evidence type="ECO:0000313" key="3">
    <source>
        <dbReference type="Proteomes" id="UP000251313"/>
    </source>
</evidence>
<protein>
    <recommendedName>
        <fullName evidence="5">Cold-shock protein</fullName>
    </recommendedName>
</protein>
<comment type="caution">
    <text evidence="2">The sequence shown here is derived from an EMBL/GenBank/DDBJ whole genome shotgun (WGS) entry which is preliminary data.</text>
</comment>
<evidence type="ECO:0000313" key="4">
    <source>
        <dbReference type="Proteomes" id="UP000267341"/>
    </source>
</evidence>
<sequence>MSVRKAVKTRQNYLVKCTCPKCSNLSEHSFSRVQKGLNLICPSCSTLFQSNSKPNT</sequence>
<dbReference type="EMBL" id="UAVL01000002">
    <property type="protein sequence ID" value="SQA62298.1"/>
    <property type="molecule type" value="Genomic_DNA"/>
</dbReference>
<dbReference type="NCBIfam" id="NF038384">
    <property type="entry name" value="zinc_YnfU_fam"/>
    <property type="match status" value="1"/>
</dbReference>
<evidence type="ECO:0000313" key="1">
    <source>
        <dbReference type="EMBL" id="RKR64975.1"/>
    </source>
</evidence>
<dbReference type="GeneID" id="71769426"/>
<dbReference type="Proteomes" id="UP000251313">
    <property type="component" value="Unassembled WGS sequence"/>
</dbReference>
<dbReference type="Proteomes" id="UP000267341">
    <property type="component" value="Unassembled WGS sequence"/>
</dbReference>
<keyword evidence="4" id="KW-1185">Reference proteome</keyword>
<dbReference type="Pfam" id="PF23499">
    <property type="entry name" value="YnfU"/>
    <property type="match status" value="1"/>
</dbReference>
<dbReference type="EMBL" id="RBIZ01000003">
    <property type="protein sequence ID" value="RKR64975.1"/>
    <property type="molecule type" value="Genomic_DNA"/>
</dbReference>
<evidence type="ECO:0000313" key="2">
    <source>
        <dbReference type="EMBL" id="SQA62298.1"/>
    </source>
</evidence>
<reference evidence="1 4" key="2">
    <citation type="submission" date="2018-10" db="EMBL/GenBank/DDBJ databases">
        <title>Genomic Encyclopedia of Type Strains, Phase IV (KMG-IV): sequencing the most valuable type-strain genomes for metagenomic binning, comparative biology and taxonomic classification.</title>
        <authorList>
            <person name="Goeker M."/>
        </authorList>
    </citation>
    <scope>NUCLEOTIDE SEQUENCE [LARGE SCALE GENOMIC DNA]</scope>
    <source>
        <strain evidence="1 4">DSM 5079</strain>
    </source>
</reference>
<organism evidence="2 3">
    <name type="scientific">Yokenella regensburgei</name>
    <dbReference type="NCBI Taxonomy" id="158877"/>
    <lineage>
        <taxon>Bacteria</taxon>
        <taxon>Pseudomonadati</taxon>
        <taxon>Pseudomonadota</taxon>
        <taxon>Gammaproteobacteria</taxon>
        <taxon>Enterobacterales</taxon>
        <taxon>Enterobacteriaceae</taxon>
        <taxon>Yokenella</taxon>
    </lineage>
</organism>
<dbReference type="RefSeq" id="WP_217283991.1">
    <property type="nucleotide sequence ID" value="NZ_RBIZ01000003.1"/>
</dbReference>
<gene>
    <name evidence="1" type="ORF">C7387_1691</name>
    <name evidence="2" type="ORF">NCTC11967_01275</name>
</gene>
<reference evidence="2 3" key="1">
    <citation type="submission" date="2018-06" db="EMBL/GenBank/DDBJ databases">
        <authorList>
            <consortium name="Pathogen Informatics"/>
            <person name="Doyle S."/>
        </authorList>
    </citation>
    <scope>NUCLEOTIDE SEQUENCE [LARGE SCALE GENOMIC DNA]</scope>
    <source>
        <strain evidence="2 3">NCTC11967</strain>
    </source>
</reference>
<accession>A0AB38FSK6</accession>
<dbReference type="InterPro" id="IPR057793">
    <property type="entry name" value="YnfU-like"/>
</dbReference>
<name>A0AB38FSK6_9ENTR</name>
<proteinExistence type="predicted"/>